<dbReference type="InterPro" id="IPR006047">
    <property type="entry name" value="GH13_cat_dom"/>
</dbReference>
<evidence type="ECO:0000256" key="2">
    <source>
        <dbReference type="SAM" id="MobiDB-lite"/>
    </source>
</evidence>
<protein>
    <submittedName>
        <fullName evidence="4">Glycoside hydrolase family 13 protein</fullName>
    </submittedName>
</protein>
<evidence type="ECO:0000313" key="5">
    <source>
        <dbReference type="Proteomes" id="UP001235064"/>
    </source>
</evidence>
<comment type="similarity">
    <text evidence="1">Belongs to the glycosyl hydrolase 13 family.</text>
</comment>
<dbReference type="InterPro" id="IPR045857">
    <property type="entry name" value="O16G_dom_2"/>
</dbReference>
<feature type="region of interest" description="Disordered" evidence="2">
    <location>
        <begin position="548"/>
        <end position="573"/>
    </location>
</feature>
<sequence>MDTDVLTETVAAPAAVQPSDADPLWWRSAVIYQVYVRSFADGNGDGTGDLAGVRAHLPYLKRLGVDALWFNPWYPSPLADGGYDVVDYRDIDPRFGTLPEAEALIREALALGIRTIIDVVPNHVSDRHPWFQDALAAVPGSSERGRFWFHSGKGPNGDEPPTRWVSNFQGETWTRTTDPDGTPGEWYLHLFTPEQPDLNWNHPDVRREHEDILRFWFDRGVAGVRIDSAALLIKDADLPEVGEKPDHPTEDRDELHDVYRSWRATADEYPGTRILVGEVWVPDIVRFTNYLRPDEMHTAFNFDFLARPWGAASFRASIDATLTAHAPVNAPSTWVLSNHDVTRPVTRYGREDTTFAFLKKRFGVPTDPALGLHRARAAALLVAALPGSLYIYQGDELGLPEVEDLPLELIQDPMHFRSGGVDPGRDGCRVPLPWTGDRPPFGFSPDGMTTWLPQPAGWSALTVQSEDADPSSTLNLYRDAIRGRRALVDDAGEAFDWIEGLDPDILAFRRGDSFVCVVNTGDAPVALPAHDDVLLSSSPLEGGLLPGDSAAWLRTSTPTTGSAPRGDADSPEA</sequence>
<reference evidence="4 5" key="1">
    <citation type="submission" date="2023-06" db="EMBL/GenBank/DDBJ databases">
        <title>Microbacterium sp. nov., isolated from a waste landfill.</title>
        <authorList>
            <person name="Wen W."/>
        </authorList>
    </citation>
    <scope>NUCLEOTIDE SEQUENCE [LARGE SCALE GENOMIC DNA]</scope>
    <source>
        <strain evidence="4 5">ASV49</strain>
    </source>
</reference>
<dbReference type="Pfam" id="PF00128">
    <property type="entry name" value="Alpha-amylase"/>
    <property type="match status" value="1"/>
</dbReference>
<dbReference type="PANTHER" id="PTHR10357:SF179">
    <property type="entry name" value="NEUTRAL AND BASIC AMINO ACID TRANSPORT PROTEIN RBAT"/>
    <property type="match status" value="1"/>
</dbReference>
<dbReference type="Proteomes" id="UP001235064">
    <property type="component" value="Unassembled WGS sequence"/>
</dbReference>
<evidence type="ECO:0000259" key="3">
    <source>
        <dbReference type="SMART" id="SM00642"/>
    </source>
</evidence>
<evidence type="ECO:0000256" key="1">
    <source>
        <dbReference type="ARBA" id="ARBA00008061"/>
    </source>
</evidence>
<dbReference type="SUPFAM" id="SSF51445">
    <property type="entry name" value="(Trans)glycosidases"/>
    <property type="match status" value="1"/>
</dbReference>
<dbReference type="EMBL" id="JASXSZ010000004">
    <property type="protein sequence ID" value="MDL9980450.1"/>
    <property type="molecule type" value="Genomic_DNA"/>
</dbReference>
<gene>
    <name evidence="4" type="ORF">QSV35_13995</name>
</gene>
<dbReference type="GO" id="GO:0016787">
    <property type="term" value="F:hydrolase activity"/>
    <property type="evidence" value="ECO:0007669"/>
    <property type="project" value="UniProtKB-KW"/>
</dbReference>
<keyword evidence="5" id="KW-1185">Reference proteome</keyword>
<dbReference type="PANTHER" id="PTHR10357">
    <property type="entry name" value="ALPHA-AMYLASE FAMILY MEMBER"/>
    <property type="match status" value="1"/>
</dbReference>
<dbReference type="SMART" id="SM00642">
    <property type="entry name" value="Aamy"/>
    <property type="match status" value="1"/>
</dbReference>
<dbReference type="RefSeq" id="WP_286289400.1">
    <property type="nucleotide sequence ID" value="NZ_JASXSZ010000004.1"/>
</dbReference>
<comment type="caution">
    <text evidence="4">The sequence shown here is derived from an EMBL/GenBank/DDBJ whole genome shotgun (WGS) entry which is preliminary data.</text>
</comment>
<dbReference type="InterPro" id="IPR017853">
    <property type="entry name" value="GH"/>
</dbReference>
<dbReference type="CDD" id="cd11332">
    <property type="entry name" value="AmyAc_OligoGlu_TS"/>
    <property type="match status" value="1"/>
</dbReference>
<name>A0ABT7N159_9MICO</name>
<keyword evidence="4" id="KW-0378">Hydrolase</keyword>
<proteinExistence type="inferred from homology"/>
<evidence type="ECO:0000313" key="4">
    <source>
        <dbReference type="EMBL" id="MDL9980450.1"/>
    </source>
</evidence>
<dbReference type="Gene3D" id="3.20.20.80">
    <property type="entry name" value="Glycosidases"/>
    <property type="match status" value="1"/>
</dbReference>
<feature type="domain" description="Glycosyl hydrolase family 13 catalytic" evidence="3">
    <location>
        <begin position="33"/>
        <end position="429"/>
    </location>
</feature>
<accession>A0ABT7N159</accession>
<dbReference type="Gene3D" id="3.90.400.10">
    <property type="entry name" value="Oligo-1,6-glucosidase, Domain 2"/>
    <property type="match status" value="1"/>
</dbReference>
<organism evidence="4 5">
    <name type="scientific">Microbacterium candidum</name>
    <dbReference type="NCBI Taxonomy" id="3041922"/>
    <lineage>
        <taxon>Bacteria</taxon>
        <taxon>Bacillati</taxon>
        <taxon>Actinomycetota</taxon>
        <taxon>Actinomycetes</taxon>
        <taxon>Micrococcales</taxon>
        <taxon>Microbacteriaceae</taxon>
        <taxon>Microbacterium</taxon>
    </lineage>
</organism>